<reference evidence="3" key="1">
    <citation type="submission" date="2016-09" db="EMBL/GenBank/DDBJ databases">
        <authorList>
            <person name="Gulvik C.A."/>
        </authorList>
    </citation>
    <scope>NUCLEOTIDE SEQUENCE [LARGE SCALE GENOMIC DNA]</scope>
    <source>
        <strain evidence="3">LMG 8895</strain>
    </source>
</reference>
<keyword evidence="1" id="KW-0812">Transmembrane</keyword>
<evidence type="ECO:0000313" key="3">
    <source>
        <dbReference type="Proteomes" id="UP000095094"/>
    </source>
</evidence>
<keyword evidence="3" id="KW-1185">Reference proteome</keyword>
<dbReference type="OrthoDB" id="2242134at2"/>
<keyword evidence="1" id="KW-0472">Membrane</keyword>
<gene>
    <name evidence="2" type="ORF">BCR25_14615</name>
</gene>
<evidence type="ECO:0000256" key="1">
    <source>
        <dbReference type="SAM" id="Phobius"/>
    </source>
</evidence>
<feature type="transmembrane region" description="Helical" evidence="1">
    <location>
        <begin position="21"/>
        <end position="40"/>
    </location>
</feature>
<dbReference type="EMBL" id="MIJY01000003">
    <property type="protein sequence ID" value="OEG19679.1"/>
    <property type="molecule type" value="Genomic_DNA"/>
</dbReference>
<dbReference type="AlphaFoldDB" id="A0A1E5H3Z9"/>
<protein>
    <submittedName>
        <fullName evidence="2">Uncharacterized protein</fullName>
    </submittedName>
</protein>
<comment type="caution">
    <text evidence="2">The sequence shown here is derived from an EMBL/GenBank/DDBJ whole genome shotgun (WGS) entry which is preliminary data.</text>
</comment>
<organism evidence="2 3">
    <name type="scientific">Enterococcus termitis</name>
    <dbReference type="NCBI Taxonomy" id="332950"/>
    <lineage>
        <taxon>Bacteria</taxon>
        <taxon>Bacillati</taxon>
        <taxon>Bacillota</taxon>
        <taxon>Bacilli</taxon>
        <taxon>Lactobacillales</taxon>
        <taxon>Enterococcaceae</taxon>
        <taxon>Enterococcus</taxon>
    </lineage>
</organism>
<evidence type="ECO:0000313" key="2">
    <source>
        <dbReference type="EMBL" id="OEG19679.1"/>
    </source>
</evidence>
<sequence length="182" mass="20150">MKNERDSMDKSNEEKKKKKRLLLLLLLLLAVAAGGLYYYFSNNTEPVQVVSGDYLPEAKGAKKMTDAELKAAEQKAVDESKFNMVIKSVAVFETGESEGSLYIQNPVENGYPINVVIHLDNSDEQIYSSGAIQPGYEITSAKLDKKLEKGDHPATATFNIYDSKTKKKRGQVQAGITIQVNN</sequence>
<proteinExistence type="predicted"/>
<accession>A0A1E5H3Z9</accession>
<keyword evidence="1" id="KW-1133">Transmembrane helix</keyword>
<name>A0A1E5H3Z9_9ENTE</name>
<dbReference type="Proteomes" id="UP000095094">
    <property type="component" value="Unassembled WGS sequence"/>
</dbReference>